<accession>A0A0T6LTF3</accession>
<dbReference type="PANTHER" id="PTHR33542:SF3">
    <property type="entry name" value="SIROHYDROCHLORIN FERROCHELATASE, CHLOROPLASTIC"/>
    <property type="match status" value="1"/>
</dbReference>
<dbReference type="Pfam" id="PF01903">
    <property type="entry name" value="CbiX"/>
    <property type="match status" value="2"/>
</dbReference>
<dbReference type="STRING" id="76728.AQ490_03590"/>
<dbReference type="PANTHER" id="PTHR33542">
    <property type="entry name" value="SIROHYDROCHLORIN FERROCHELATASE, CHLOROPLASTIC"/>
    <property type="match status" value="1"/>
</dbReference>
<dbReference type="SUPFAM" id="SSF53800">
    <property type="entry name" value="Chelatase"/>
    <property type="match status" value="1"/>
</dbReference>
<gene>
    <name evidence="3" type="ORF">AQ490_03590</name>
</gene>
<keyword evidence="1" id="KW-0479">Metal-binding</keyword>
<sequence length="291" mass="30273">MTPPDQHSAPALLLVSPGGRDERGAEAFRSLVAGLGERHPELPIGGGFVGTSSPPLADAVASLVGRGVRSFAVVPLTLSPTGPETAQIPSALAAEERRHPGTSYVLGRPLGPDPALLGALERRIEEVLGGRRSPMDRARTTVLLVGRGSTDPYANAEAHRAARLLWEGRGLAGVETAFVSLAAPDVPAGLDRCRTLGARRVVVLPYLLFPGVLPDKVAAQAQGWADVHPEVAVDLADVLAGGDDLFELVLERYREAVHGGARTDWPGGTWTVGPLGGGGRVAVPARGPRGR</sequence>
<keyword evidence="4" id="KW-1185">Reference proteome</keyword>
<evidence type="ECO:0000256" key="2">
    <source>
        <dbReference type="ARBA" id="ARBA00023239"/>
    </source>
</evidence>
<comment type="caution">
    <text evidence="3">The sequence shown here is derived from an EMBL/GenBank/DDBJ whole genome shotgun (WGS) entry which is preliminary data.</text>
</comment>
<proteinExistence type="predicted"/>
<keyword evidence="2" id="KW-0456">Lyase</keyword>
<reference evidence="3 4" key="1">
    <citation type="submission" date="2015-10" db="EMBL/GenBank/DDBJ databases">
        <title>Draft genome sequence of pyrrolomycin-producing Streptomyces vitaminophilus.</title>
        <authorList>
            <person name="Graham D.E."/>
            <person name="Mahan K.M."/>
            <person name="Klingeman D.M."/>
            <person name="Hettich R.L."/>
            <person name="Parry R.J."/>
        </authorList>
    </citation>
    <scope>NUCLEOTIDE SEQUENCE [LARGE SCALE GENOMIC DNA]</scope>
    <source>
        <strain evidence="3 4">ATCC 31673</strain>
    </source>
</reference>
<evidence type="ECO:0000313" key="4">
    <source>
        <dbReference type="Proteomes" id="UP000050867"/>
    </source>
</evidence>
<dbReference type="AlphaFoldDB" id="A0A0T6LTF3"/>
<dbReference type="eggNOG" id="COG2138">
    <property type="taxonomic scope" value="Bacteria"/>
</dbReference>
<dbReference type="InterPro" id="IPR050963">
    <property type="entry name" value="Sirohydro_Cobaltochel/CbiX"/>
</dbReference>
<dbReference type="Proteomes" id="UP000050867">
    <property type="component" value="Unassembled WGS sequence"/>
</dbReference>
<dbReference type="Gene3D" id="3.40.50.1400">
    <property type="match status" value="2"/>
</dbReference>
<evidence type="ECO:0000313" key="3">
    <source>
        <dbReference type="EMBL" id="KRV49288.1"/>
    </source>
</evidence>
<protein>
    <submittedName>
        <fullName evidence="3">Cobalamin biosynthesis protein CbiX</fullName>
    </submittedName>
</protein>
<dbReference type="CDD" id="cd03414">
    <property type="entry name" value="CbiX_SirB_C"/>
    <property type="match status" value="1"/>
</dbReference>
<dbReference type="RefSeq" id="WP_018384685.1">
    <property type="nucleotide sequence ID" value="NZ_LLZU01000013.1"/>
</dbReference>
<dbReference type="OrthoDB" id="9797895at2"/>
<evidence type="ECO:0000256" key="1">
    <source>
        <dbReference type="ARBA" id="ARBA00022723"/>
    </source>
</evidence>
<dbReference type="GO" id="GO:0046872">
    <property type="term" value="F:metal ion binding"/>
    <property type="evidence" value="ECO:0007669"/>
    <property type="project" value="UniProtKB-KW"/>
</dbReference>
<dbReference type="InterPro" id="IPR002762">
    <property type="entry name" value="CbiX-like"/>
</dbReference>
<dbReference type="EMBL" id="LLZU01000013">
    <property type="protein sequence ID" value="KRV49288.1"/>
    <property type="molecule type" value="Genomic_DNA"/>
</dbReference>
<organism evidence="3 4">
    <name type="scientific">Wenjunlia vitaminophila</name>
    <name type="common">Streptomyces vitaminophilus</name>
    <dbReference type="NCBI Taxonomy" id="76728"/>
    <lineage>
        <taxon>Bacteria</taxon>
        <taxon>Bacillati</taxon>
        <taxon>Actinomycetota</taxon>
        <taxon>Actinomycetes</taxon>
        <taxon>Kitasatosporales</taxon>
        <taxon>Streptomycetaceae</taxon>
        <taxon>Wenjunlia</taxon>
    </lineage>
</organism>
<dbReference type="CDD" id="cd03416">
    <property type="entry name" value="CbiX_SirB_N"/>
    <property type="match status" value="1"/>
</dbReference>
<dbReference type="GO" id="GO:0016829">
    <property type="term" value="F:lyase activity"/>
    <property type="evidence" value="ECO:0007669"/>
    <property type="project" value="UniProtKB-KW"/>
</dbReference>
<name>A0A0T6LTF3_WENVI</name>